<dbReference type="Proteomes" id="UP000887563">
    <property type="component" value="Unplaced"/>
</dbReference>
<reference evidence="2" key="1">
    <citation type="submission" date="2022-11" db="UniProtKB">
        <authorList>
            <consortium name="WormBaseParasite"/>
        </authorList>
    </citation>
    <scope>IDENTIFICATION</scope>
</reference>
<organism evidence="1 2">
    <name type="scientific">Meloidogyne incognita</name>
    <name type="common">Southern root-knot nematode worm</name>
    <name type="synonym">Oxyuris incognita</name>
    <dbReference type="NCBI Taxonomy" id="6306"/>
    <lineage>
        <taxon>Eukaryota</taxon>
        <taxon>Metazoa</taxon>
        <taxon>Ecdysozoa</taxon>
        <taxon>Nematoda</taxon>
        <taxon>Chromadorea</taxon>
        <taxon>Rhabditida</taxon>
        <taxon>Tylenchina</taxon>
        <taxon>Tylenchomorpha</taxon>
        <taxon>Tylenchoidea</taxon>
        <taxon>Meloidogynidae</taxon>
        <taxon>Meloidogyninae</taxon>
        <taxon>Meloidogyne</taxon>
        <taxon>Meloidogyne incognita group</taxon>
    </lineage>
</organism>
<evidence type="ECO:0000313" key="1">
    <source>
        <dbReference type="Proteomes" id="UP000887563"/>
    </source>
</evidence>
<sequence>MPSTSSSVPPLAVHLNMLINTLGEAPRDDVKFQVLKEISENIDELFGTSAYSSLIEGLICIFMRLLQETSPQFIAENNTLQLRKLMLELLFRLSSNDVVKSYGKSLQQILLRLIYLV</sequence>
<evidence type="ECO:0000313" key="2">
    <source>
        <dbReference type="WBParaSite" id="Minc3s02422g29945"/>
    </source>
</evidence>
<accession>A0A914MXL4</accession>
<proteinExistence type="predicted"/>
<dbReference type="WBParaSite" id="Minc3s02422g29945">
    <property type="protein sequence ID" value="Minc3s02422g29945"/>
    <property type="gene ID" value="Minc3s02422g29945"/>
</dbReference>
<protein>
    <submittedName>
        <fullName evidence="2">Uncharacterized protein</fullName>
    </submittedName>
</protein>
<name>A0A914MXL4_MELIC</name>
<keyword evidence="1" id="KW-1185">Reference proteome</keyword>
<dbReference type="AlphaFoldDB" id="A0A914MXL4"/>